<dbReference type="GO" id="GO:0006351">
    <property type="term" value="P:DNA-templated transcription"/>
    <property type="evidence" value="ECO:0007669"/>
    <property type="project" value="TreeGrafter"/>
</dbReference>
<protein>
    <submittedName>
        <fullName evidence="6">LysR family transcriptional regulator</fullName>
    </submittedName>
</protein>
<keyword evidence="7" id="KW-1185">Reference proteome</keyword>
<dbReference type="AlphaFoldDB" id="A0A0X3TKC6"/>
<dbReference type="Pfam" id="PF03466">
    <property type="entry name" value="LysR_substrate"/>
    <property type="match status" value="1"/>
</dbReference>
<dbReference type="Gene3D" id="1.10.10.10">
    <property type="entry name" value="Winged helix-like DNA-binding domain superfamily/Winged helix DNA-binding domain"/>
    <property type="match status" value="1"/>
</dbReference>
<dbReference type="InterPro" id="IPR000847">
    <property type="entry name" value="LysR_HTH_N"/>
</dbReference>
<comment type="similarity">
    <text evidence="1">Belongs to the LysR transcriptional regulatory family.</text>
</comment>
<evidence type="ECO:0000313" key="7">
    <source>
        <dbReference type="Proteomes" id="UP000053791"/>
    </source>
</evidence>
<organism evidence="6 7">
    <name type="scientific">Ruegeria marisrubri</name>
    <dbReference type="NCBI Taxonomy" id="1685379"/>
    <lineage>
        <taxon>Bacteria</taxon>
        <taxon>Pseudomonadati</taxon>
        <taxon>Pseudomonadota</taxon>
        <taxon>Alphaproteobacteria</taxon>
        <taxon>Rhodobacterales</taxon>
        <taxon>Roseobacteraceae</taxon>
        <taxon>Ruegeria</taxon>
    </lineage>
</organism>
<keyword evidence="4" id="KW-0804">Transcription</keyword>
<evidence type="ECO:0000313" key="6">
    <source>
        <dbReference type="EMBL" id="KUJ73660.1"/>
    </source>
</evidence>
<dbReference type="PRINTS" id="PR00039">
    <property type="entry name" value="HTHLYSR"/>
</dbReference>
<dbReference type="InterPro" id="IPR036388">
    <property type="entry name" value="WH-like_DNA-bd_sf"/>
</dbReference>
<dbReference type="OrthoDB" id="7846471at2"/>
<evidence type="ECO:0000256" key="1">
    <source>
        <dbReference type="ARBA" id="ARBA00009437"/>
    </source>
</evidence>
<dbReference type="InterPro" id="IPR005119">
    <property type="entry name" value="LysR_subst-bd"/>
</dbReference>
<proteinExistence type="inferred from homology"/>
<dbReference type="PANTHER" id="PTHR30537:SF79">
    <property type="entry name" value="TRANSCRIPTIONAL REGULATOR-RELATED"/>
    <property type="match status" value="1"/>
</dbReference>
<dbReference type="EMBL" id="LQBQ01000037">
    <property type="protein sequence ID" value="KUJ73660.1"/>
    <property type="molecule type" value="Genomic_DNA"/>
</dbReference>
<dbReference type="InterPro" id="IPR036390">
    <property type="entry name" value="WH_DNA-bd_sf"/>
</dbReference>
<dbReference type="PANTHER" id="PTHR30537">
    <property type="entry name" value="HTH-TYPE TRANSCRIPTIONAL REGULATOR"/>
    <property type="match status" value="1"/>
</dbReference>
<dbReference type="Gene3D" id="3.40.190.10">
    <property type="entry name" value="Periplasmic binding protein-like II"/>
    <property type="match status" value="2"/>
</dbReference>
<dbReference type="GO" id="GO:0043565">
    <property type="term" value="F:sequence-specific DNA binding"/>
    <property type="evidence" value="ECO:0007669"/>
    <property type="project" value="TreeGrafter"/>
</dbReference>
<evidence type="ECO:0000256" key="4">
    <source>
        <dbReference type="ARBA" id="ARBA00023163"/>
    </source>
</evidence>
<dbReference type="SUPFAM" id="SSF53850">
    <property type="entry name" value="Periplasmic binding protein-like II"/>
    <property type="match status" value="1"/>
</dbReference>
<dbReference type="SUPFAM" id="SSF46785">
    <property type="entry name" value="Winged helix' DNA-binding domain"/>
    <property type="match status" value="1"/>
</dbReference>
<dbReference type="InterPro" id="IPR058163">
    <property type="entry name" value="LysR-type_TF_proteobact-type"/>
</dbReference>
<keyword evidence="2" id="KW-0805">Transcription regulation</keyword>
<keyword evidence="3" id="KW-0238">DNA-binding</keyword>
<evidence type="ECO:0000256" key="3">
    <source>
        <dbReference type="ARBA" id="ARBA00023125"/>
    </source>
</evidence>
<dbReference type="RefSeq" id="WP_068349379.1">
    <property type="nucleotide sequence ID" value="NZ_LQBQ01000037.1"/>
</dbReference>
<evidence type="ECO:0000259" key="5">
    <source>
        <dbReference type="PROSITE" id="PS50931"/>
    </source>
</evidence>
<dbReference type="Pfam" id="PF00126">
    <property type="entry name" value="HTH_1"/>
    <property type="match status" value="1"/>
</dbReference>
<feature type="domain" description="HTH lysR-type" evidence="5">
    <location>
        <begin position="9"/>
        <end position="66"/>
    </location>
</feature>
<dbReference type="Proteomes" id="UP000053791">
    <property type="component" value="Unassembled WGS sequence"/>
</dbReference>
<dbReference type="PROSITE" id="PS50931">
    <property type="entry name" value="HTH_LYSR"/>
    <property type="match status" value="1"/>
</dbReference>
<reference evidence="6 7" key="1">
    <citation type="submission" date="2015-12" db="EMBL/GenBank/DDBJ databases">
        <authorList>
            <person name="Shamseldin A."/>
            <person name="Moawad H."/>
            <person name="Abd El-Rahim W.M."/>
            <person name="Sadowsky M.J."/>
        </authorList>
    </citation>
    <scope>NUCLEOTIDE SEQUENCE [LARGE SCALE GENOMIC DNA]</scope>
    <source>
        <strain evidence="6 7">ZGT118</strain>
    </source>
</reference>
<accession>A0A0X3TKC6</accession>
<comment type="caution">
    <text evidence="6">The sequence shown here is derived from an EMBL/GenBank/DDBJ whole genome shotgun (WGS) entry which is preliminary data.</text>
</comment>
<gene>
    <name evidence="6" type="ORF">AVO45_13760</name>
</gene>
<dbReference type="STRING" id="1685379.AVO45_13760"/>
<sequence length="286" mass="31345">MDKKKTGLPPLDWLRVFEAAGRLGGFSAAAREFGLTQAAVSQRIGNLEAWLGRSLFVREARGVSLTVEGESYLPLVQESLSALERSTEDLFGKAPRQLRVAGLGSHVNALVFPNLAGFQQRHPGVRLVTDSVARRSSLDEERTWLQIRFGRGVWPGREAGLITSEVLAPMAAPGVGWGAPVIELRGERPGWRDWARLSGQPEPGPALLSVDSMEHALTEAQQGLGVALGSLPLARNLLQSGRLRRLDLPEMTTRDGYWVTWPDERVQSRKLRALIADFLDTLRSAG</sequence>
<dbReference type="GO" id="GO:0003700">
    <property type="term" value="F:DNA-binding transcription factor activity"/>
    <property type="evidence" value="ECO:0007669"/>
    <property type="project" value="InterPro"/>
</dbReference>
<name>A0A0X3TKC6_9RHOB</name>
<evidence type="ECO:0000256" key="2">
    <source>
        <dbReference type="ARBA" id="ARBA00023015"/>
    </source>
</evidence>